<name>A0A1B6ETV4_9HEMI</name>
<reference evidence="1" key="1">
    <citation type="submission" date="2015-11" db="EMBL/GenBank/DDBJ databases">
        <title>De novo transcriptome assembly of four potential Pierce s Disease insect vectors from Arizona vineyards.</title>
        <authorList>
            <person name="Tassone E.E."/>
        </authorList>
    </citation>
    <scope>NUCLEOTIDE SEQUENCE</scope>
</reference>
<evidence type="ECO:0000313" key="1">
    <source>
        <dbReference type="EMBL" id="JAS41376.1"/>
    </source>
</evidence>
<accession>A0A1B6ETV4</accession>
<dbReference type="EMBL" id="GECZ01028393">
    <property type="protein sequence ID" value="JAS41376.1"/>
    <property type="molecule type" value="Transcribed_RNA"/>
</dbReference>
<proteinExistence type="predicted"/>
<dbReference type="AlphaFoldDB" id="A0A1B6ETV4"/>
<sequence>MQMLEKTYGVRLVPQQPRKRKEIAKLSGESILKVFKRNSEEKSKLISNLLNQQKEQPKQLHPIDVLFQSMAMTVKNSLRLIKFMREWKFVKLSANCNLKK</sequence>
<dbReference type="EMBL" id="GECZ01008376">
    <property type="protein sequence ID" value="JAS61393.1"/>
    <property type="molecule type" value="Transcribed_RNA"/>
</dbReference>
<gene>
    <name evidence="1" type="ORF">g.17228</name>
    <name evidence="2" type="ORF">g.17229</name>
</gene>
<protein>
    <submittedName>
        <fullName evidence="1">Uncharacterized protein</fullName>
    </submittedName>
</protein>
<organism evidence="1">
    <name type="scientific">Cuerna arida</name>
    <dbReference type="NCBI Taxonomy" id="1464854"/>
    <lineage>
        <taxon>Eukaryota</taxon>
        <taxon>Metazoa</taxon>
        <taxon>Ecdysozoa</taxon>
        <taxon>Arthropoda</taxon>
        <taxon>Hexapoda</taxon>
        <taxon>Insecta</taxon>
        <taxon>Pterygota</taxon>
        <taxon>Neoptera</taxon>
        <taxon>Paraneoptera</taxon>
        <taxon>Hemiptera</taxon>
        <taxon>Auchenorrhyncha</taxon>
        <taxon>Membracoidea</taxon>
        <taxon>Cicadellidae</taxon>
        <taxon>Cicadellinae</taxon>
        <taxon>Proconiini</taxon>
        <taxon>Cuerna</taxon>
    </lineage>
</organism>
<evidence type="ECO:0000313" key="2">
    <source>
        <dbReference type="EMBL" id="JAS61393.1"/>
    </source>
</evidence>